<evidence type="ECO:0000256" key="4">
    <source>
        <dbReference type="SAM" id="MobiDB-lite"/>
    </source>
</evidence>
<feature type="region of interest" description="Disordered" evidence="4">
    <location>
        <begin position="1"/>
        <end position="37"/>
    </location>
</feature>
<feature type="domain" description="Aromatic amino acid beta-eliminating lyase/threonine aldolase" evidence="5">
    <location>
        <begin position="34"/>
        <end position="306"/>
    </location>
</feature>
<keyword evidence="7" id="KW-1185">Reference proteome</keyword>
<dbReference type="InterPro" id="IPR015424">
    <property type="entry name" value="PyrdxlP-dep_Trfase"/>
</dbReference>
<dbReference type="Gene3D" id="3.90.1150.10">
    <property type="entry name" value="Aspartate Aminotransferase, domain 1"/>
    <property type="match status" value="1"/>
</dbReference>
<dbReference type="PANTHER" id="PTHR48097:SF5">
    <property type="entry name" value="LOW SPECIFICITY L-THREONINE ALDOLASE"/>
    <property type="match status" value="1"/>
</dbReference>
<dbReference type="SUPFAM" id="SSF53383">
    <property type="entry name" value="PLP-dependent transferases"/>
    <property type="match status" value="1"/>
</dbReference>
<comment type="similarity">
    <text evidence="2">Belongs to the threonine aldolase family.</text>
</comment>
<name>A0ABP4XI22_9MICO</name>
<feature type="compositionally biased region" description="Low complexity" evidence="4">
    <location>
        <begin position="7"/>
        <end position="29"/>
    </location>
</feature>
<evidence type="ECO:0000313" key="6">
    <source>
        <dbReference type="EMBL" id="GAA1779256.1"/>
    </source>
</evidence>
<dbReference type="InterPro" id="IPR015422">
    <property type="entry name" value="PyrdxlP-dep_Trfase_small"/>
</dbReference>
<dbReference type="InterPro" id="IPR001597">
    <property type="entry name" value="ArAA_b-elim_lyase/Thr_aldolase"/>
</dbReference>
<evidence type="ECO:0000259" key="5">
    <source>
        <dbReference type="Pfam" id="PF01212"/>
    </source>
</evidence>
<evidence type="ECO:0000313" key="7">
    <source>
        <dbReference type="Proteomes" id="UP001500851"/>
    </source>
</evidence>
<gene>
    <name evidence="6" type="ORF">GCM10009768_05170</name>
</gene>
<dbReference type="Pfam" id="PF01212">
    <property type="entry name" value="Beta_elim_lyase"/>
    <property type="match status" value="1"/>
</dbReference>
<keyword evidence="3" id="KW-0663">Pyridoxal phosphate</keyword>
<evidence type="ECO:0000256" key="3">
    <source>
        <dbReference type="ARBA" id="ARBA00022898"/>
    </source>
</evidence>
<proteinExistence type="inferred from homology"/>
<dbReference type="EMBL" id="BAAAOB010000001">
    <property type="protein sequence ID" value="GAA1779256.1"/>
    <property type="molecule type" value="Genomic_DNA"/>
</dbReference>
<dbReference type="RefSeq" id="WP_425560940.1">
    <property type="nucleotide sequence ID" value="NZ_BAAAOB010000001.1"/>
</dbReference>
<sequence>MTDPRNSAPQSSPSAPSTAAAPISTDPAAHPASFASDNWAGAHPEALAALAAANVGHAPAYGDDAWTARFQGLAKELFGTSAQAYPVFNGTGANVLALQAALPRWGAVICAATAHIATDETGAPEKTGGLKLLTVGTPDGKLTPELVAQQAWGWGNEHRAEPLAVSISQSTEFGTSYSADEVAALAEQAHAHGMLLHVDGSRLGNASAYLGTSLAATTAEAGADLLSLGGTKNGLVGAEAVIVLRPGATPGMPYLRKINLQLASKMRFASAQLTALYEGDLWHRSASHANTMAARLGTGIAALGAQDPGFTLAFPVESNGVFALLPAAAAERARTRYAFSEWPGRPGLFRLMCAWDTNPEDVDALLALLAG</sequence>
<organism evidence="6 7">
    <name type="scientific">Leucobacter iarius</name>
    <dbReference type="NCBI Taxonomy" id="333963"/>
    <lineage>
        <taxon>Bacteria</taxon>
        <taxon>Bacillati</taxon>
        <taxon>Actinomycetota</taxon>
        <taxon>Actinomycetes</taxon>
        <taxon>Micrococcales</taxon>
        <taxon>Microbacteriaceae</taxon>
        <taxon>Leucobacter</taxon>
    </lineage>
</organism>
<dbReference type="InterPro" id="IPR015421">
    <property type="entry name" value="PyrdxlP-dep_Trfase_major"/>
</dbReference>
<dbReference type="Proteomes" id="UP001500851">
    <property type="component" value="Unassembled WGS sequence"/>
</dbReference>
<evidence type="ECO:0000256" key="2">
    <source>
        <dbReference type="ARBA" id="ARBA00006966"/>
    </source>
</evidence>
<comment type="caution">
    <text evidence="6">The sequence shown here is derived from an EMBL/GenBank/DDBJ whole genome shotgun (WGS) entry which is preliminary data.</text>
</comment>
<dbReference type="Gene3D" id="3.40.640.10">
    <property type="entry name" value="Type I PLP-dependent aspartate aminotransferase-like (Major domain)"/>
    <property type="match status" value="1"/>
</dbReference>
<reference evidence="7" key="1">
    <citation type="journal article" date="2019" name="Int. J. Syst. Evol. Microbiol.">
        <title>The Global Catalogue of Microorganisms (GCM) 10K type strain sequencing project: providing services to taxonomists for standard genome sequencing and annotation.</title>
        <authorList>
            <consortium name="The Broad Institute Genomics Platform"/>
            <consortium name="The Broad Institute Genome Sequencing Center for Infectious Disease"/>
            <person name="Wu L."/>
            <person name="Ma J."/>
        </authorList>
    </citation>
    <scope>NUCLEOTIDE SEQUENCE [LARGE SCALE GENOMIC DNA]</scope>
    <source>
        <strain evidence="7">JCM 14736</strain>
    </source>
</reference>
<protein>
    <submittedName>
        <fullName evidence="6">Low specificity L-threonine aldolase</fullName>
    </submittedName>
</protein>
<dbReference type="PANTHER" id="PTHR48097">
    <property type="entry name" value="L-THREONINE ALDOLASE-RELATED"/>
    <property type="match status" value="1"/>
</dbReference>
<comment type="cofactor">
    <cofactor evidence="1">
        <name>pyridoxal 5'-phosphate</name>
        <dbReference type="ChEBI" id="CHEBI:597326"/>
    </cofactor>
</comment>
<accession>A0ABP4XI22</accession>
<evidence type="ECO:0000256" key="1">
    <source>
        <dbReference type="ARBA" id="ARBA00001933"/>
    </source>
</evidence>